<name>A0A553HUJ7_9PEZI</name>
<comment type="similarity">
    <text evidence="6">Belongs to the cytochrome P450 family.</text>
</comment>
<dbReference type="InterPro" id="IPR002401">
    <property type="entry name" value="Cyt_P450_E_grp-I"/>
</dbReference>
<dbReference type="InterPro" id="IPR001128">
    <property type="entry name" value="Cyt_P450"/>
</dbReference>
<dbReference type="Gene3D" id="1.10.630.10">
    <property type="entry name" value="Cytochrome P450"/>
    <property type="match status" value="1"/>
</dbReference>
<dbReference type="GO" id="GO:0005506">
    <property type="term" value="F:iron ion binding"/>
    <property type="evidence" value="ECO:0007669"/>
    <property type="project" value="InterPro"/>
</dbReference>
<comment type="caution">
    <text evidence="7">The sequence shown here is derived from an EMBL/GenBank/DDBJ whole genome shotgun (WGS) entry which is preliminary data.</text>
</comment>
<evidence type="ECO:0000256" key="6">
    <source>
        <dbReference type="RuleBase" id="RU000461"/>
    </source>
</evidence>
<dbReference type="Pfam" id="PF00067">
    <property type="entry name" value="p450"/>
    <property type="match status" value="1"/>
</dbReference>
<keyword evidence="2 5" id="KW-0349">Heme</keyword>
<proteinExistence type="inferred from homology"/>
<dbReference type="EMBL" id="VFLP01000043">
    <property type="protein sequence ID" value="TRX91611.1"/>
    <property type="molecule type" value="Genomic_DNA"/>
</dbReference>
<dbReference type="STRING" id="2512241.A0A553HUJ7"/>
<keyword evidence="6" id="KW-0503">Monooxygenase</keyword>
<dbReference type="GO" id="GO:0020037">
    <property type="term" value="F:heme binding"/>
    <property type="evidence" value="ECO:0007669"/>
    <property type="project" value="InterPro"/>
</dbReference>
<dbReference type="AlphaFoldDB" id="A0A553HUJ7"/>
<dbReference type="PROSITE" id="PS00086">
    <property type="entry name" value="CYTOCHROME_P450"/>
    <property type="match status" value="1"/>
</dbReference>
<dbReference type="Proteomes" id="UP000319160">
    <property type="component" value="Unassembled WGS sequence"/>
</dbReference>
<comment type="cofactor">
    <cofactor evidence="1 5">
        <name>heme</name>
        <dbReference type="ChEBI" id="CHEBI:30413"/>
    </cofactor>
</comment>
<dbReference type="SUPFAM" id="SSF48264">
    <property type="entry name" value="Cytochrome P450"/>
    <property type="match status" value="1"/>
</dbReference>
<organism evidence="7 8">
    <name type="scientific">Xylaria flabelliformis</name>
    <dbReference type="NCBI Taxonomy" id="2512241"/>
    <lineage>
        <taxon>Eukaryota</taxon>
        <taxon>Fungi</taxon>
        <taxon>Dikarya</taxon>
        <taxon>Ascomycota</taxon>
        <taxon>Pezizomycotina</taxon>
        <taxon>Sordariomycetes</taxon>
        <taxon>Xylariomycetidae</taxon>
        <taxon>Xylariales</taxon>
        <taxon>Xylariaceae</taxon>
        <taxon>Xylaria</taxon>
    </lineage>
</organism>
<evidence type="ECO:0000313" key="8">
    <source>
        <dbReference type="Proteomes" id="UP000319160"/>
    </source>
</evidence>
<evidence type="ECO:0000313" key="7">
    <source>
        <dbReference type="EMBL" id="TRX91611.1"/>
    </source>
</evidence>
<evidence type="ECO:0008006" key="9">
    <source>
        <dbReference type="Google" id="ProtNLM"/>
    </source>
</evidence>
<keyword evidence="6" id="KW-0560">Oxidoreductase</keyword>
<dbReference type="InterPro" id="IPR017972">
    <property type="entry name" value="Cyt_P450_CS"/>
</dbReference>
<keyword evidence="8" id="KW-1185">Reference proteome</keyword>
<reference evidence="8" key="1">
    <citation type="submission" date="2019-06" db="EMBL/GenBank/DDBJ databases">
        <title>Draft genome sequence of the griseofulvin-producing fungus Xylaria cubensis strain G536.</title>
        <authorList>
            <person name="Mead M.E."/>
            <person name="Raja H.A."/>
            <person name="Steenwyk J.L."/>
            <person name="Knowles S.L."/>
            <person name="Oberlies N.H."/>
            <person name="Rokas A."/>
        </authorList>
    </citation>
    <scope>NUCLEOTIDE SEQUENCE [LARGE SCALE GENOMIC DNA]</scope>
    <source>
        <strain evidence="8">G536</strain>
    </source>
</reference>
<evidence type="ECO:0000256" key="3">
    <source>
        <dbReference type="ARBA" id="ARBA00022723"/>
    </source>
</evidence>
<dbReference type="InterPro" id="IPR050121">
    <property type="entry name" value="Cytochrome_P450_monoxygenase"/>
</dbReference>
<evidence type="ECO:0000256" key="2">
    <source>
        <dbReference type="ARBA" id="ARBA00022617"/>
    </source>
</evidence>
<protein>
    <recommendedName>
        <fullName evidence="9">Cytochrome P450</fullName>
    </recommendedName>
</protein>
<dbReference type="PANTHER" id="PTHR24305">
    <property type="entry name" value="CYTOCHROME P450"/>
    <property type="match status" value="1"/>
</dbReference>
<keyword evidence="3 5" id="KW-0479">Metal-binding</keyword>
<dbReference type="InterPro" id="IPR036396">
    <property type="entry name" value="Cyt_P450_sf"/>
</dbReference>
<feature type="binding site" description="axial binding residue" evidence="5">
    <location>
        <position position="49"/>
    </location>
    <ligand>
        <name>heme</name>
        <dbReference type="ChEBI" id="CHEBI:30413"/>
    </ligand>
    <ligandPart>
        <name>Fe</name>
        <dbReference type="ChEBI" id="CHEBI:18248"/>
    </ligandPart>
</feature>
<evidence type="ECO:0000256" key="5">
    <source>
        <dbReference type="PIRSR" id="PIRSR602401-1"/>
    </source>
</evidence>
<evidence type="ECO:0000256" key="4">
    <source>
        <dbReference type="ARBA" id="ARBA00023004"/>
    </source>
</evidence>
<evidence type="ECO:0000256" key="1">
    <source>
        <dbReference type="ARBA" id="ARBA00001971"/>
    </source>
</evidence>
<gene>
    <name evidence="7" type="ORF">FHL15_007393</name>
</gene>
<keyword evidence="4 5" id="KW-0408">Iron</keyword>
<sequence length="112" mass="12905">MTLDVIYDETVFHNPHDFVPERWLNNPKTSDGDPLTRFFVPFGKGPRMCIGMNLACVEKCLGLATLLRRFKFELYETDINDNIEIKHDFFVPSPKLDSKGLRVKIKSVVTES</sequence>
<dbReference type="GO" id="GO:0004497">
    <property type="term" value="F:monooxygenase activity"/>
    <property type="evidence" value="ECO:0007669"/>
    <property type="project" value="UniProtKB-KW"/>
</dbReference>
<dbReference type="PRINTS" id="PR00463">
    <property type="entry name" value="EP450I"/>
</dbReference>
<dbReference type="OrthoDB" id="3945418at2759"/>
<accession>A0A553HUJ7</accession>
<dbReference type="PANTHER" id="PTHR24305:SF231">
    <property type="entry name" value="P450, PUTATIVE (EUROFUNG)-RELATED"/>
    <property type="match status" value="1"/>
</dbReference>
<dbReference type="GO" id="GO:0016705">
    <property type="term" value="F:oxidoreductase activity, acting on paired donors, with incorporation or reduction of molecular oxygen"/>
    <property type="evidence" value="ECO:0007669"/>
    <property type="project" value="InterPro"/>
</dbReference>